<keyword evidence="3 6" id="KW-0812">Transmembrane</keyword>
<feature type="transmembrane region" description="Helical" evidence="6">
    <location>
        <begin position="104"/>
        <end position="125"/>
    </location>
</feature>
<dbReference type="GO" id="GO:0005886">
    <property type="term" value="C:plasma membrane"/>
    <property type="evidence" value="ECO:0007669"/>
    <property type="project" value="UniProtKB-SubCell"/>
</dbReference>
<reference evidence="7 8" key="1">
    <citation type="journal article" date="2010" name="Stand. Genomic Sci.">
        <title>Complete genome sequence of Arcanobacterium haemolyticum type strain (11018).</title>
        <authorList>
            <person name="Yasawong M."/>
            <person name="Teshima H."/>
            <person name="Lapidus A."/>
            <person name="Nolan M."/>
            <person name="Lucas S."/>
            <person name="Glavina Del Rio T."/>
            <person name="Tice H."/>
            <person name="Cheng J."/>
            <person name="Bruce D."/>
            <person name="Detter C."/>
            <person name="Tapia R."/>
            <person name="Han C."/>
            <person name="Goodwin L."/>
            <person name="Pitluck S."/>
            <person name="Liolios K."/>
            <person name="Ivanova N."/>
            <person name="Mavromatis K."/>
            <person name="Mikhailova N."/>
            <person name="Pati A."/>
            <person name="Chen A."/>
            <person name="Palaniappan K."/>
            <person name="Land M."/>
            <person name="Hauser L."/>
            <person name="Chang Y."/>
            <person name="Jeffries C."/>
            <person name="Rohde M."/>
            <person name="Sikorski J."/>
            <person name="Pukall R."/>
            <person name="Goker M."/>
            <person name="Woyke T."/>
            <person name="Bristow J."/>
            <person name="Eisen J."/>
            <person name="Markowitz V."/>
            <person name="Hugenholtz P."/>
            <person name="Kyrpides N."/>
            <person name="Klenk H."/>
        </authorList>
    </citation>
    <scope>NUCLEOTIDE SEQUENCE [LARGE SCALE GENOMIC DNA]</scope>
    <source>
        <strain evidence="8">ATCC 9345 / DSM 20595 / CCUG 17215 / LMG 16163 / NBRC 15585 / NCTC 8452 / 11018</strain>
    </source>
</reference>
<organism evidence="7 8">
    <name type="scientific">Arcanobacterium haemolyticum (strain ATCC 9345 / DSM 20595 / CCM 5947 / CCUG 17215 / LMG 16163 / NBRC 15585 / NCTC 8452 / 11018)</name>
    <dbReference type="NCBI Taxonomy" id="644284"/>
    <lineage>
        <taxon>Bacteria</taxon>
        <taxon>Bacillati</taxon>
        <taxon>Actinomycetota</taxon>
        <taxon>Actinomycetes</taxon>
        <taxon>Actinomycetales</taxon>
        <taxon>Actinomycetaceae</taxon>
        <taxon>Arcanobacterium</taxon>
    </lineage>
</organism>
<keyword evidence="4 6" id="KW-1133">Transmembrane helix</keyword>
<evidence type="ECO:0000313" key="8">
    <source>
        <dbReference type="Proteomes" id="UP000000376"/>
    </source>
</evidence>
<sequence length="441" mass="47333">MTEIKGVLRDTDMIDEKPSKRHPIALIKHMLPYPNFGRLLSIRLISQTADGLFQAGMATLVLFSPYHAGTPIEVALAFAVLLLPFTVVVPFVGPLLDRWNRRSILMVGNLTRAVIMGLLAVAVVIAPQTKIVFLGALIVLGVNRFILAALSAGLPHTLPERLLVVANSIIPTVGSIAALVGALIGLILSATLPAGPWQHVTSLILAALCCAAAGFTAATMATRSLGPTEIRKWNIVHILRQLADGVSHVVSRKTPALALGVMAAHRLIYGISMMMVLLISRNLLADPDNPKSGIVIFGTVMAMSFVGKALAIVVTPLAHRRMSSHDWIIVCLGMGAFSQILWMFSYRLPVMLIAFGVLGLGIQGAKIAVDTIVQRDTDDTYRGRAFSLYDMLFNAAFVGACVLAAAVLPITGWSPYVCCGCAIAYSMIAMIYRQMVLTSQQ</sequence>
<dbReference type="KEGG" id="ahe:Arch_1805"/>
<evidence type="ECO:0000256" key="1">
    <source>
        <dbReference type="ARBA" id="ARBA00004651"/>
    </source>
</evidence>
<dbReference type="EMBL" id="CP002045">
    <property type="protein sequence ID" value="ADH93483.1"/>
    <property type="molecule type" value="Genomic_DNA"/>
</dbReference>
<dbReference type="HOGENOM" id="CLU_052021_0_0_11"/>
<dbReference type="CDD" id="cd06173">
    <property type="entry name" value="MFS_MefA_like"/>
    <property type="match status" value="1"/>
</dbReference>
<dbReference type="Pfam" id="PF07690">
    <property type="entry name" value="MFS_1"/>
    <property type="match status" value="1"/>
</dbReference>
<feature type="transmembrane region" description="Helical" evidence="6">
    <location>
        <begin position="350"/>
        <end position="373"/>
    </location>
</feature>
<dbReference type="InterPro" id="IPR036259">
    <property type="entry name" value="MFS_trans_sf"/>
</dbReference>
<evidence type="ECO:0000256" key="5">
    <source>
        <dbReference type="ARBA" id="ARBA00023136"/>
    </source>
</evidence>
<evidence type="ECO:0000256" key="3">
    <source>
        <dbReference type="ARBA" id="ARBA00022692"/>
    </source>
</evidence>
<dbReference type="Gene3D" id="1.20.1250.20">
    <property type="entry name" value="MFS general substrate transporter like domains"/>
    <property type="match status" value="1"/>
</dbReference>
<evidence type="ECO:0000256" key="6">
    <source>
        <dbReference type="SAM" id="Phobius"/>
    </source>
</evidence>
<dbReference type="Proteomes" id="UP000000376">
    <property type="component" value="Chromosome"/>
</dbReference>
<evidence type="ECO:0000313" key="7">
    <source>
        <dbReference type="EMBL" id="ADH93483.1"/>
    </source>
</evidence>
<feature type="transmembrane region" description="Helical" evidence="6">
    <location>
        <begin position="327"/>
        <end position="344"/>
    </location>
</feature>
<proteinExistence type="predicted"/>
<dbReference type="AlphaFoldDB" id="D7BLF3"/>
<gene>
    <name evidence="7" type="ordered locus">Arch_1805</name>
</gene>
<dbReference type="PANTHER" id="PTHR23513:SF17">
    <property type="entry name" value="MEMBRANE PROTEIN"/>
    <property type="match status" value="1"/>
</dbReference>
<feature type="transmembrane region" description="Helical" evidence="6">
    <location>
        <begin position="413"/>
        <end position="432"/>
    </location>
</feature>
<name>D7BLF3_ARCHD</name>
<evidence type="ECO:0000256" key="4">
    <source>
        <dbReference type="ARBA" id="ARBA00022989"/>
    </source>
</evidence>
<comment type="subcellular location">
    <subcellularLocation>
        <location evidence="1">Cell membrane</location>
        <topology evidence="1">Multi-pass membrane protein</topology>
    </subcellularLocation>
</comment>
<feature type="transmembrane region" description="Helical" evidence="6">
    <location>
        <begin position="162"/>
        <end position="188"/>
    </location>
</feature>
<keyword evidence="2" id="KW-1003">Cell membrane</keyword>
<keyword evidence="5 6" id="KW-0472">Membrane</keyword>
<protein>
    <submittedName>
        <fullName evidence="7">Major facilitator superfamily MFS_1</fullName>
    </submittedName>
</protein>
<dbReference type="PANTHER" id="PTHR23513">
    <property type="entry name" value="INTEGRAL MEMBRANE EFFLUX PROTEIN-RELATED"/>
    <property type="match status" value="1"/>
</dbReference>
<feature type="transmembrane region" description="Helical" evidence="6">
    <location>
        <begin position="74"/>
        <end position="92"/>
    </location>
</feature>
<dbReference type="InterPro" id="IPR011701">
    <property type="entry name" value="MFS"/>
</dbReference>
<accession>D7BLF3</accession>
<keyword evidence="8" id="KW-1185">Reference proteome</keyword>
<evidence type="ECO:0000256" key="2">
    <source>
        <dbReference type="ARBA" id="ARBA00022475"/>
    </source>
</evidence>
<dbReference type="eggNOG" id="COG0477">
    <property type="taxonomic scope" value="Bacteria"/>
</dbReference>
<dbReference type="SUPFAM" id="SSF103473">
    <property type="entry name" value="MFS general substrate transporter"/>
    <property type="match status" value="1"/>
</dbReference>
<feature type="transmembrane region" description="Helical" evidence="6">
    <location>
        <begin position="131"/>
        <end position="150"/>
    </location>
</feature>
<dbReference type="STRING" id="644284.Arch_1805"/>
<feature type="transmembrane region" description="Helical" evidence="6">
    <location>
        <begin position="256"/>
        <end position="280"/>
    </location>
</feature>
<feature type="transmembrane region" description="Helical" evidence="6">
    <location>
        <begin position="292"/>
        <end position="315"/>
    </location>
</feature>
<dbReference type="GO" id="GO:0022857">
    <property type="term" value="F:transmembrane transporter activity"/>
    <property type="evidence" value="ECO:0007669"/>
    <property type="project" value="InterPro"/>
</dbReference>
<feature type="transmembrane region" description="Helical" evidence="6">
    <location>
        <begin position="200"/>
        <end position="222"/>
    </location>
</feature>
<feature type="transmembrane region" description="Helical" evidence="6">
    <location>
        <begin position="385"/>
        <end position="407"/>
    </location>
</feature>